<evidence type="ECO:0000256" key="2">
    <source>
        <dbReference type="ARBA" id="ARBA00022598"/>
    </source>
</evidence>
<dbReference type="GO" id="GO:0005524">
    <property type="term" value="F:ATP binding"/>
    <property type="evidence" value="ECO:0007669"/>
    <property type="project" value="UniProtKB-KW"/>
</dbReference>
<keyword evidence="2" id="KW-0436">Ligase</keyword>
<dbReference type="GO" id="GO:0030182">
    <property type="term" value="P:neuron differentiation"/>
    <property type="evidence" value="ECO:0007669"/>
    <property type="project" value="TreeGrafter"/>
</dbReference>
<feature type="domain" description="AMP-dependent synthetase/ligase" evidence="8">
    <location>
        <begin position="178"/>
        <end position="607"/>
    </location>
</feature>
<keyword evidence="4" id="KW-0443">Lipid metabolism</keyword>
<evidence type="ECO:0000256" key="3">
    <source>
        <dbReference type="ARBA" id="ARBA00022741"/>
    </source>
</evidence>
<protein>
    <recommendedName>
        <fullName evidence="6">long-chain-fatty-acid--CoA ligase</fullName>
        <ecNumber evidence="6">6.2.1.3</ecNumber>
    </recommendedName>
</protein>
<organism evidence="9 10">
    <name type="scientific">Parastrongyloides trichosuri</name>
    <name type="common">Possum-specific nematode worm</name>
    <dbReference type="NCBI Taxonomy" id="131310"/>
    <lineage>
        <taxon>Eukaryota</taxon>
        <taxon>Metazoa</taxon>
        <taxon>Ecdysozoa</taxon>
        <taxon>Nematoda</taxon>
        <taxon>Chromadorea</taxon>
        <taxon>Rhabditida</taxon>
        <taxon>Tylenchina</taxon>
        <taxon>Panagrolaimomorpha</taxon>
        <taxon>Strongyloidoidea</taxon>
        <taxon>Strongyloididae</taxon>
        <taxon>Parastrongyloides</taxon>
    </lineage>
</organism>
<dbReference type="GO" id="GO:0035336">
    <property type="term" value="P:long-chain fatty-acyl-CoA metabolic process"/>
    <property type="evidence" value="ECO:0007669"/>
    <property type="project" value="TreeGrafter"/>
</dbReference>
<keyword evidence="4" id="KW-0276">Fatty acid metabolism</keyword>
<evidence type="ECO:0000256" key="6">
    <source>
        <dbReference type="ARBA" id="ARBA00026121"/>
    </source>
</evidence>
<evidence type="ECO:0000256" key="1">
    <source>
        <dbReference type="ARBA" id="ARBA00006432"/>
    </source>
</evidence>
<sequence>MNRFLGSLRLNCGNILNISRRQLCVTSYLNTKLSDGHQPTVHEMLTHPHEILNKHEIFAKTKIPKTTRLGLLVVESLFKLTDIITYLPDKISKKSKKRLEEANAVQSLSIIPGDKSGPYRHIDTVYGELTTTPYEGVTTLKDLIEYVHNNFGHQEALGEREILNLYSHIGNDGVETQLVKLGDYKFITYETLIERIEGIKRGLHKLGLKKGDKVCLYAETRQEWLTMALACYSQGYVVVTAYSTLGKEALITVVNETNTKLLIATESYFDTLKDIVKDMPNLEGMIYFRERFRPSQEKKDMPAQAHERVEIPLEITKQLNYVYHYDDLLESFTTNDIDVNNLVYPDDIAMIMYTSGSTGTPKGVPMKNKALIATLSGLVNHISDYDFTTMIGYLPASHITELAAELCNFSMGKRIGFSSPLTLIDTSTKILPGTKGDCSVLKPDFFISVPAILNRIKKAVSEKLRNESVFKRKLFQMCYDRKIQKFKIGRNTPIIDRIIFKKIKNILGGNAKLIFTGGSAVDEDTHKFVSTCLLPNDGIIMQAYGSTEGSISNTMNLSDMEVGTVGYPMTCSEVLLKSWEEGNYSVDDDIPRGEILIAGTPIFDGYFNKSNDDVFYNSHGKKWYCTGDIGEIKPNGALSIIDRKKDLIKLTTAEYIPVGKVETILLSSPYVDQVCVVGRNTMDYLIAIVVANEKNIRELALSAGHDGSFNELCKIKALRTLIIYSWEEKFRDILQKNEIPRKVILETTPWTIESQLLTDSLKIKRKNIEKKYENILDKVYRPFEEKIDDVIKV</sequence>
<dbReference type="Gene3D" id="3.40.50.12780">
    <property type="entry name" value="N-terminal domain of ligase-like"/>
    <property type="match status" value="1"/>
</dbReference>
<dbReference type="PANTHER" id="PTHR43272">
    <property type="entry name" value="LONG-CHAIN-FATTY-ACID--COA LIGASE"/>
    <property type="match status" value="1"/>
</dbReference>
<dbReference type="GO" id="GO:0004467">
    <property type="term" value="F:long-chain fatty acid-CoA ligase activity"/>
    <property type="evidence" value="ECO:0007669"/>
    <property type="project" value="UniProtKB-EC"/>
</dbReference>
<comment type="catalytic activity">
    <reaction evidence="7">
        <text>a long-chain fatty acid + ATP + CoA = a long-chain fatty acyl-CoA + AMP + diphosphate</text>
        <dbReference type="Rhea" id="RHEA:15421"/>
        <dbReference type="ChEBI" id="CHEBI:30616"/>
        <dbReference type="ChEBI" id="CHEBI:33019"/>
        <dbReference type="ChEBI" id="CHEBI:57287"/>
        <dbReference type="ChEBI" id="CHEBI:57560"/>
        <dbReference type="ChEBI" id="CHEBI:83139"/>
        <dbReference type="ChEBI" id="CHEBI:456215"/>
        <dbReference type="EC" id="6.2.1.3"/>
    </reaction>
</comment>
<accession>A0A0N4ZRR9</accession>
<dbReference type="EC" id="6.2.1.3" evidence="6"/>
<dbReference type="Pfam" id="PF00501">
    <property type="entry name" value="AMP-binding"/>
    <property type="match status" value="1"/>
</dbReference>
<evidence type="ECO:0000256" key="4">
    <source>
        <dbReference type="ARBA" id="ARBA00022832"/>
    </source>
</evidence>
<reference evidence="10" key="1">
    <citation type="submission" date="2017-02" db="UniProtKB">
        <authorList>
            <consortium name="WormBaseParasite"/>
        </authorList>
    </citation>
    <scope>IDENTIFICATION</scope>
</reference>
<dbReference type="PROSITE" id="PS00455">
    <property type="entry name" value="AMP_BINDING"/>
    <property type="match status" value="1"/>
</dbReference>
<dbReference type="GO" id="GO:0005886">
    <property type="term" value="C:plasma membrane"/>
    <property type="evidence" value="ECO:0007669"/>
    <property type="project" value="TreeGrafter"/>
</dbReference>
<evidence type="ECO:0000256" key="7">
    <source>
        <dbReference type="ARBA" id="ARBA00036813"/>
    </source>
</evidence>
<dbReference type="WBParaSite" id="PTRK_0001120300.1">
    <property type="protein sequence ID" value="PTRK_0001120300.1"/>
    <property type="gene ID" value="PTRK_0001120300"/>
</dbReference>
<keyword evidence="9" id="KW-1185">Reference proteome</keyword>
<dbReference type="InterPro" id="IPR020845">
    <property type="entry name" value="AMP-binding_CS"/>
</dbReference>
<dbReference type="InterPro" id="IPR000873">
    <property type="entry name" value="AMP-dep_synth/lig_dom"/>
</dbReference>
<evidence type="ECO:0000256" key="5">
    <source>
        <dbReference type="ARBA" id="ARBA00022840"/>
    </source>
</evidence>
<evidence type="ECO:0000259" key="8">
    <source>
        <dbReference type="Pfam" id="PF00501"/>
    </source>
</evidence>
<dbReference type="SUPFAM" id="SSF56801">
    <property type="entry name" value="Acetyl-CoA synthetase-like"/>
    <property type="match status" value="1"/>
</dbReference>
<proteinExistence type="inferred from homology"/>
<dbReference type="Proteomes" id="UP000038045">
    <property type="component" value="Unplaced"/>
</dbReference>
<dbReference type="STRING" id="131310.A0A0N4ZRR9"/>
<dbReference type="PANTHER" id="PTHR43272:SF83">
    <property type="entry name" value="ACYL-COA SYNTHETASE LONG-CHAIN, ISOFORM J"/>
    <property type="match status" value="1"/>
</dbReference>
<dbReference type="GO" id="GO:0005783">
    <property type="term" value="C:endoplasmic reticulum"/>
    <property type="evidence" value="ECO:0007669"/>
    <property type="project" value="TreeGrafter"/>
</dbReference>
<dbReference type="GO" id="GO:0005811">
    <property type="term" value="C:lipid droplet"/>
    <property type="evidence" value="ECO:0007669"/>
    <property type="project" value="TreeGrafter"/>
</dbReference>
<dbReference type="AlphaFoldDB" id="A0A0N4ZRR9"/>
<comment type="similarity">
    <text evidence="1">Belongs to the ATP-dependent AMP-binding enzyme family.</text>
</comment>
<evidence type="ECO:0000313" key="9">
    <source>
        <dbReference type="Proteomes" id="UP000038045"/>
    </source>
</evidence>
<dbReference type="InterPro" id="IPR042099">
    <property type="entry name" value="ANL_N_sf"/>
</dbReference>
<name>A0A0N4ZRR9_PARTI</name>
<evidence type="ECO:0000313" key="10">
    <source>
        <dbReference type="WBParaSite" id="PTRK_0001120300.1"/>
    </source>
</evidence>
<keyword evidence="5" id="KW-0067">ATP-binding</keyword>
<keyword evidence="3" id="KW-0547">Nucleotide-binding</keyword>